<dbReference type="AlphaFoldDB" id="A0A1R3KJG9"/>
<proteinExistence type="predicted"/>
<name>A0A1R3KJG9_9ROSI</name>
<protein>
    <submittedName>
        <fullName evidence="1">Exodeoxyribonuclease protein</fullName>
    </submittedName>
</protein>
<dbReference type="InterPro" id="IPR036691">
    <property type="entry name" value="Endo/exonu/phosph_ase_sf"/>
</dbReference>
<organism evidence="1 2">
    <name type="scientific">Corchorus olitorius</name>
    <dbReference type="NCBI Taxonomy" id="93759"/>
    <lineage>
        <taxon>Eukaryota</taxon>
        <taxon>Viridiplantae</taxon>
        <taxon>Streptophyta</taxon>
        <taxon>Embryophyta</taxon>
        <taxon>Tracheophyta</taxon>
        <taxon>Spermatophyta</taxon>
        <taxon>Magnoliopsida</taxon>
        <taxon>eudicotyledons</taxon>
        <taxon>Gunneridae</taxon>
        <taxon>Pentapetalae</taxon>
        <taxon>rosids</taxon>
        <taxon>malvids</taxon>
        <taxon>Malvales</taxon>
        <taxon>Malvaceae</taxon>
        <taxon>Grewioideae</taxon>
        <taxon>Apeibeae</taxon>
        <taxon>Corchorus</taxon>
    </lineage>
</organism>
<evidence type="ECO:0000313" key="1">
    <source>
        <dbReference type="EMBL" id="OMP07138.1"/>
    </source>
</evidence>
<dbReference type="EMBL" id="AWUE01013392">
    <property type="protein sequence ID" value="OMP07138.1"/>
    <property type="molecule type" value="Genomic_DNA"/>
</dbReference>
<gene>
    <name evidence="1" type="ORF">COLO4_07596</name>
</gene>
<accession>A0A1R3KJG9</accession>
<dbReference type="Gene3D" id="3.60.10.10">
    <property type="entry name" value="Endonuclease/exonuclease/phosphatase"/>
    <property type="match status" value="1"/>
</dbReference>
<evidence type="ECO:0000313" key="2">
    <source>
        <dbReference type="Proteomes" id="UP000187203"/>
    </source>
</evidence>
<comment type="caution">
    <text evidence="1">The sequence shown here is derived from an EMBL/GenBank/DDBJ whole genome shotgun (WGS) entry which is preliminary data.</text>
</comment>
<keyword evidence="2" id="KW-1185">Reference proteome</keyword>
<reference evidence="2" key="1">
    <citation type="submission" date="2013-09" db="EMBL/GenBank/DDBJ databases">
        <title>Corchorus olitorius genome sequencing.</title>
        <authorList>
            <person name="Alam M."/>
            <person name="Haque M.S."/>
            <person name="Islam M.S."/>
            <person name="Emdad E.M."/>
            <person name="Islam M.M."/>
            <person name="Ahmed B."/>
            <person name="Halim A."/>
            <person name="Hossen Q.M.M."/>
            <person name="Hossain M.Z."/>
            <person name="Ahmed R."/>
            <person name="Khan M.M."/>
            <person name="Islam R."/>
            <person name="Rashid M.M."/>
            <person name="Khan S.A."/>
            <person name="Rahman M.S."/>
            <person name="Alam M."/>
            <person name="Yahiya A.S."/>
            <person name="Khan M.S."/>
            <person name="Azam M.S."/>
            <person name="Haque T."/>
            <person name="Lashkar M.Z.H."/>
            <person name="Akhand A.I."/>
            <person name="Morshed G."/>
            <person name="Roy S."/>
            <person name="Uddin K.S."/>
            <person name="Rabeya T."/>
            <person name="Hossain A.S."/>
            <person name="Chowdhury A."/>
            <person name="Snigdha A.R."/>
            <person name="Mortoza M.S."/>
            <person name="Matin S.A."/>
            <person name="Hoque S.M.E."/>
            <person name="Islam M.K."/>
            <person name="Roy D.K."/>
            <person name="Haider R."/>
            <person name="Moosa M.M."/>
            <person name="Elias S.M."/>
            <person name="Hasan A.M."/>
            <person name="Jahan S."/>
            <person name="Shafiuddin M."/>
            <person name="Mahmood N."/>
            <person name="Shommy N.S."/>
        </authorList>
    </citation>
    <scope>NUCLEOTIDE SEQUENCE [LARGE SCALE GENOMIC DNA]</scope>
    <source>
        <strain evidence="2">cv. O-4</strain>
    </source>
</reference>
<dbReference type="Proteomes" id="UP000187203">
    <property type="component" value="Unassembled WGS sequence"/>
</dbReference>
<sequence>MDNHPLYQKSHSSDEEIPFNITGNNILQAHFFLTATPHMFTGTMRYDLINTTGHEASPCPLRYHRDSWGRAIQPPSVSILAYNAAGIQAPPVHDYISSLANWYRPHLLFIIETRVPPTDVQDFANLVEYNLVTTIDSIRGVGGVWILSRPNHAAFQLVIETEAQIRLNMQVEVPRQFGQ</sequence>
<dbReference type="SUPFAM" id="SSF56219">
    <property type="entry name" value="DNase I-like"/>
    <property type="match status" value="1"/>
</dbReference>